<keyword evidence="1" id="KW-0472">Membrane</keyword>
<evidence type="ECO:0000256" key="1">
    <source>
        <dbReference type="SAM" id="Phobius"/>
    </source>
</evidence>
<gene>
    <name evidence="2" type="ordered locus">A2cp1_0585</name>
</gene>
<keyword evidence="1" id="KW-0812">Transmembrane</keyword>
<dbReference type="Proteomes" id="UP000007089">
    <property type="component" value="Chromosome"/>
</dbReference>
<keyword evidence="3" id="KW-1185">Reference proteome</keyword>
<dbReference type="HOGENOM" id="CLU_2393420_0_0_7"/>
<proteinExistence type="predicted"/>
<organism evidence="2 3">
    <name type="scientific">Anaeromyxobacter dehalogenans (strain ATCC BAA-258 / DSM 21875 / 2CP-1)</name>
    <dbReference type="NCBI Taxonomy" id="455488"/>
    <lineage>
        <taxon>Bacteria</taxon>
        <taxon>Pseudomonadati</taxon>
        <taxon>Myxococcota</taxon>
        <taxon>Myxococcia</taxon>
        <taxon>Myxococcales</taxon>
        <taxon>Cystobacterineae</taxon>
        <taxon>Anaeromyxobacteraceae</taxon>
        <taxon>Anaeromyxobacter</taxon>
    </lineage>
</organism>
<dbReference type="EMBL" id="CP001359">
    <property type="protein sequence ID" value="ACL63942.1"/>
    <property type="molecule type" value="Genomic_DNA"/>
</dbReference>
<evidence type="ECO:0000313" key="2">
    <source>
        <dbReference type="EMBL" id="ACL63942.1"/>
    </source>
</evidence>
<evidence type="ECO:0000313" key="3">
    <source>
        <dbReference type="Proteomes" id="UP000007089"/>
    </source>
</evidence>
<sequence length="93" mass="9928">MRDHDETDDARLGRLRDATGALHPSAAVVARLEAAIAARLRSPPAWMVLAGGARPIALGAAALTVAMLLLGWRADRTFEEQVSRAAYVLEVLP</sequence>
<feature type="transmembrane region" description="Helical" evidence="1">
    <location>
        <begin position="56"/>
        <end position="74"/>
    </location>
</feature>
<dbReference type="AlphaFoldDB" id="B8JC20"/>
<reference evidence="2" key="1">
    <citation type="submission" date="2009-01" db="EMBL/GenBank/DDBJ databases">
        <title>Complete sequence of Anaeromyxobacter dehalogenans 2CP-1.</title>
        <authorList>
            <consortium name="US DOE Joint Genome Institute"/>
            <person name="Lucas S."/>
            <person name="Copeland A."/>
            <person name="Lapidus A."/>
            <person name="Glavina del Rio T."/>
            <person name="Dalin E."/>
            <person name="Tice H."/>
            <person name="Bruce D."/>
            <person name="Goodwin L."/>
            <person name="Pitluck S."/>
            <person name="Saunders E."/>
            <person name="Brettin T."/>
            <person name="Detter J.C."/>
            <person name="Han C."/>
            <person name="Larimer F."/>
            <person name="Land M."/>
            <person name="Hauser L."/>
            <person name="Kyrpides N."/>
            <person name="Ovchinnikova G."/>
            <person name="Beliaev A.S."/>
            <person name="Richardson P."/>
        </authorList>
    </citation>
    <scope>NUCLEOTIDE SEQUENCE</scope>
    <source>
        <strain evidence="2">2CP-1</strain>
    </source>
</reference>
<accession>B8JC20</accession>
<name>B8JC20_ANAD2</name>
<dbReference type="KEGG" id="acp:A2cp1_0585"/>
<protein>
    <submittedName>
        <fullName evidence="2">Uncharacterized protein</fullName>
    </submittedName>
</protein>
<dbReference type="RefSeq" id="WP_012631989.1">
    <property type="nucleotide sequence ID" value="NC_011891.1"/>
</dbReference>
<keyword evidence="1" id="KW-1133">Transmembrane helix</keyword>